<feature type="region of interest" description="Disordered" evidence="2">
    <location>
        <begin position="1032"/>
        <end position="1098"/>
    </location>
</feature>
<evidence type="ECO:0000313" key="4">
    <source>
        <dbReference type="Proteomes" id="UP000001880"/>
    </source>
</evidence>
<feature type="compositionally biased region" description="Basic and acidic residues" evidence="2">
    <location>
        <begin position="1081"/>
        <end position="1093"/>
    </location>
</feature>
<feature type="compositionally biased region" description="Basic and acidic residues" evidence="2">
    <location>
        <begin position="970"/>
        <end position="993"/>
    </location>
</feature>
<dbReference type="SUPFAM" id="SSF52540">
    <property type="entry name" value="P-loop containing nucleoside triphosphate hydrolases"/>
    <property type="match status" value="1"/>
</dbReference>
<dbReference type="Gene3D" id="3.40.50.300">
    <property type="entry name" value="P-loop containing nucleotide triphosphate hydrolases"/>
    <property type="match status" value="1"/>
</dbReference>
<dbReference type="RefSeq" id="WP_012828001.1">
    <property type="nucleotide sequence ID" value="NC_013440.1"/>
</dbReference>
<feature type="region of interest" description="Disordered" evidence="2">
    <location>
        <begin position="970"/>
        <end position="1019"/>
    </location>
</feature>
<sequence length="1404" mass="155947">MTTSEPISTESLRLPEPERERWQLLRAGLQNIWEYDDQRFVCHRGRLLLRGRNESGKTKAIEVLLPFLLDADLSPQRLDPFGSMARPMYWNLINDQVPDVQVRIGYVWIEFGRRVDGRAEFCTIGAGLRAKRSKPGVSSWYFLTAQRIDRELDVMPGRAPLTRSRLEQAIAESGSVFDSRADYRRAVNQRIFGLPDDQYAALIETLLQLRRPQLSKSLQPEALSRILTASLPPLEAQVIGSLAEGFQRLDQHRAARERFADTHKAVKDFLATYRRYIRTVARAAALEMTRGDSAYQRARSELRQAREAHAQAKAERDELTSAIAALEQRGENAEERLRTLRSSEAYQAVEKLDEAEQQERSRAEAASRAQRALAAVVEQLGERQRELDRASAAVDAARSRLADARAGARQAASDAGLGTQHEFIDEPLAGAEMDVDAARGAATSVCAARGRAVDGLAEQLRGVRKAARAAERAYERLSDAAQAERDAEEAVRSAEGAEGAARQQFLDAVSEWLDALEVLSLDAGLRDALFDQPSEDMAPWLRTRFEAARAALDERIHAIETERRAGLRLLEEARAEFDALERATHPPPEPPNWRAPRPDERPGAPLYILCDFREGAAEDTAARANIEAALEASGLLDAWITPDGQALAADTFDVVLTAVPREGATLLDVLVPVSAGGVEAEVIERVLRTIELVRAGSAEDQEQPNGRDGAGCGPCWVSIDGRFRVGPMSGAWAKDVPSFIGATARERERARRMSALERRIAELDEQVRVLESQRGEVEARRAVLRDEEARFPSLEPVLRAQFEVERASAQLQGARGERARLRDAYEAAQRAVRSVVDACLAAAEFEGMSPWIRRLSVGQAEGQQAGQATRLIDVDGLDEDLDELRRVTRVYGEAVRDLVQAASELEARQREHALRASSAEQARAQVEGAQESASEADGEAQRARVRAATLRAAVGATRDELLVELRATEQEQREVHGELKRARHQKSEQDRRVGATGAEVDTAARREQESEAQREAAERGFRELAEDGFLSYVGRTDDNDSAARSDSGEGDDESKGPARWTLTDTLREARRIDAATTRVDASPEARDKEENRVSAKQQDLLRSVPADVRVLPQRRRGVLDYQATMNGREMSLLALADVLVEDIAARDRLLGENEQALFESFLSGETHEHLRSRLRQANGLVEDMNQQLTACPTASGRTLRLRWAVRDEAPPGTSEAIALLLRAAHLLSDANRSALRQFLQQRLDEARAEDGIGSLLERMLGVLDYRSWFTFAIEYRDREANSAWRRLTRKVHGAGSGGQKAVMLHLPLFAAAAAFYSAAANSAPRPILLDEAFAGIDTKIRAQLMKLLVTFDLDFIMTSYEEWGFYEELDGLSTYHLSREPGFRGVHAAWFLWDGARAVEMESR</sequence>
<dbReference type="PANTHER" id="PTHR23159">
    <property type="entry name" value="CENTROSOMAL PROTEIN 2"/>
    <property type="match status" value="1"/>
</dbReference>
<gene>
    <name evidence="3" type="ordered locus">Hoch_2871</name>
</gene>
<dbReference type="InterPro" id="IPR013496">
    <property type="entry name" value="CHP02680"/>
</dbReference>
<keyword evidence="1" id="KW-0175">Coiled coil</keyword>
<feature type="coiled-coil region" evidence="1">
    <location>
        <begin position="453"/>
        <end position="500"/>
    </location>
</feature>
<feature type="compositionally biased region" description="Basic and acidic residues" evidence="2">
    <location>
        <begin position="1035"/>
        <end position="1047"/>
    </location>
</feature>
<reference evidence="3 4" key="1">
    <citation type="journal article" date="2010" name="Stand. Genomic Sci.">
        <title>Complete genome sequence of Haliangium ochraceum type strain (SMP-2).</title>
        <authorList>
            <consortium name="US DOE Joint Genome Institute (JGI-PGF)"/>
            <person name="Ivanova N."/>
            <person name="Daum C."/>
            <person name="Lang E."/>
            <person name="Abt B."/>
            <person name="Kopitz M."/>
            <person name="Saunders E."/>
            <person name="Lapidus A."/>
            <person name="Lucas S."/>
            <person name="Glavina Del Rio T."/>
            <person name="Nolan M."/>
            <person name="Tice H."/>
            <person name="Copeland A."/>
            <person name="Cheng J.F."/>
            <person name="Chen F."/>
            <person name="Bruce D."/>
            <person name="Goodwin L."/>
            <person name="Pitluck S."/>
            <person name="Mavromatis K."/>
            <person name="Pati A."/>
            <person name="Mikhailova N."/>
            <person name="Chen A."/>
            <person name="Palaniappan K."/>
            <person name="Land M."/>
            <person name="Hauser L."/>
            <person name="Chang Y.J."/>
            <person name="Jeffries C.D."/>
            <person name="Detter J.C."/>
            <person name="Brettin T."/>
            <person name="Rohde M."/>
            <person name="Goker M."/>
            <person name="Bristow J."/>
            <person name="Markowitz V."/>
            <person name="Eisen J.A."/>
            <person name="Hugenholtz P."/>
            <person name="Kyrpides N.C."/>
            <person name="Klenk H.P."/>
        </authorList>
    </citation>
    <scope>NUCLEOTIDE SEQUENCE [LARGE SCALE GENOMIC DNA]</scope>
    <source>
        <strain evidence="4">DSM 14365 / CIP 107738 / JCM 11303 / AJ 13395 / SMP-2</strain>
    </source>
</reference>
<dbReference type="Pfam" id="PF13558">
    <property type="entry name" value="SbcC_Walker_B"/>
    <property type="match status" value="1"/>
</dbReference>
<feature type="region of interest" description="Disordered" evidence="2">
    <location>
        <begin position="910"/>
        <end position="940"/>
    </location>
</feature>
<evidence type="ECO:0000256" key="1">
    <source>
        <dbReference type="SAM" id="Coils"/>
    </source>
</evidence>
<name>D0LPN0_HALO1</name>
<protein>
    <recommendedName>
        <fullName evidence="5">TIGR02680 family protein</fullName>
    </recommendedName>
</protein>
<dbReference type="PANTHER" id="PTHR23159:SF66">
    <property type="entry name" value="OS04G0158400 PROTEIN"/>
    <property type="match status" value="1"/>
</dbReference>
<dbReference type="Proteomes" id="UP000001880">
    <property type="component" value="Chromosome"/>
</dbReference>
<organism evidence="3 4">
    <name type="scientific">Haliangium ochraceum (strain DSM 14365 / JCM 11303 / SMP-2)</name>
    <dbReference type="NCBI Taxonomy" id="502025"/>
    <lineage>
        <taxon>Bacteria</taxon>
        <taxon>Pseudomonadati</taxon>
        <taxon>Myxococcota</taxon>
        <taxon>Polyangia</taxon>
        <taxon>Haliangiales</taxon>
        <taxon>Kofleriaceae</taxon>
        <taxon>Haliangium</taxon>
    </lineage>
</organism>
<evidence type="ECO:0000313" key="3">
    <source>
        <dbReference type="EMBL" id="ACY15393.1"/>
    </source>
</evidence>
<evidence type="ECO:0000256" key="2">
    <source>
        <dbReference type="SAM" id="MobiDB-lite"/>
    </source>
</evidence>
<keyword evidence="4" id="KW-1185">Reference proteome</keyword>
<dbReference type="KEGG" id="hoh:Hoch_2871"/>
<feature type="coiled-coil region" evidence="1">
    <location>
        <begin position="746"/>
        <end position="831"/>
    </location>
</feature>
<dbReference type="STRING" id="502025.Hoch_2871"/>
<accession>D0LPN0</accession>
<dbReference type="eggNOG" id="COG1196">
    <property type="taxonomic scope" value="Bacteria"/>
</dbReference>
<dbReference type="InterPro" id="IPR027417">
    <property type="entry name" value="P-loop_NTPase"/>
</dbReference>
<dbReference type="HOGENOM" id="CLU_005532_0_0_7"/>
<dbReference type="OrthoDB" id="8527901at2"/>
<dbReference type="eggNOG" id="COG4913">
    <property type="taxonomic scope" value="Bacteria"/>
</dbReference>
<proteinExistence type="predicted"/>
<dbReference type="NCBIfam" id="TIGR02680">
    <property type="entry name" value="TIGR02680 family protein"/>
    <property type="match status" value="1"/>
</dbReference>
<feature type="compositionally biased region" description="Basic and acidic residues" evidence="2">
    <location>
        <begin position="1002"/>
        <end position="1019"/>
    </location>
</feature>
<evidence type="ECO:0008006" key="5">
    <source>
        <dbReference type="Google" id="ProtNLM"/>
    </source>
</evidence>
<dbReference type="EMBL" id="CP001804">
    <property type="protein sequence ID" value="ACY15393.1"/>
    <property type="molecule type" value="Genomic_DNA"/>
</dbReference>
<feature type="coiled-coil region" evidence="1">
    <location>
        <begin position="295"/>
        <end position="343"/>
    </location>
</feature>